<organism evidence="1 2">
    <name type="scientific">Paramuricea clavata</name>
    <name type="common">Red gorgonian</name>
    <name type="synonym">Violescent sea-whip</name>
    <dbReference type="NCBI Taxonomy" id="317549"/>
    <lineage>
        <taxon>Eukaryota</taxon>
        <taxon>Metazoa</taxon>
        <taxon>Cnidaria</taxon>
        <taxon>Anthozoa</taxon>
        <taxon>Octocorallia</taxon>
        <taxon>Malacalcyonacea</taxon>
        <taxon>Plexauridae</taxon>
        <taxon>Paramuricea</taxon>
    </lineage>
</organism>
<dbReference type="EMBL" id="CACRXK020002543">
    <property type="protein sequence ID" value="CAB3994813.1"/>
    <property type="molecule type" value="Genomic_DNA"/>
</dbReference>
<protein>
    <submittedName>
        <fullName evidence="1">Glycoside hydrolase family 10</fullName>
    </submittedName>
</protein>
<name>A0A7D9DX42_PARCT</name>
<dbReference type="Gene3D" id="3.20.20.80">
    <property type="entry name" value="Glycosidases"/>
    <property type="match status" value="1"/>
</dbReference>
<accession>A0A7D9DX42</accession>
<keyword evidence="1" id="KW-0378">Hydrolase</keyword>
<dbReference type="PANTHER" id="PTHR31490:SF1">
    <property type="entry name" value="ENDO-1,4-BETA-XYLANASE 1"/>
    <property type="match status" value="1"/>
</dbReference>
<evidence type="ECO:0000313" key="1">
    <source>
        <dbReference type="EMBL" id="CAB3994813.1"/>
    </source>
</evidence>
<dbReference type="InterPro" id="IPR017853">
    <property type="entry name" value="GH"/>
</dbReference>
<dbReference type="InterPro" id="IPR044846">
    <property type="entry name" value="GH10"/>
</dbReference>
<dbReference type="SUPFAM" id="SSF51445">
    <property type="entry name" value="(Trans)glycosidases"/>
    <property type="match status" value="1"/>
</dbReference>
<dbReference type="Proteomes" id="UP001152795">
    <property type="component" value="Unassembled WGS sequence"/>
</dbReference>
<dbReference type="OrthoDB" id="5985438at2759"/>
<comment type="caution">
    <text evidence="1">The sequence shown here is derived from an EMBL/GenBank/DDBJ whole genome shotgun (WGS) entry which is preliminary data.</text>
</comment>
<dbReference type="GO" id="GO:0005975">
    <property type="term" value="P:carbohydrate metabolic process"/>
    <property type="evidence" value="ECO:0007669"/>
    <property type="project" value="InterPro"/>
</dbReference>
<sequence length="151" mass="17728">MKDRLDTLKEINLPIWLTEVDIVEKDPHKRAISLENVMRVGFSHPSVHGIILWCFWNLKCWRGPYTGLVDGDNFTLTEAGRVYQDLRRQWTTSEVLTASEVFKHEEVFKFRGFHGDYDMFIHLSDGKTIKKSFEVKPGNRELIVKVNIEYN</sequence>
<proteinExistence type="predicted"/>
<dbReference type="GO" id="GO:0004553">
    <property type="term" value="F:hydrolase activity, hydrolyzing O-glycosyl compounds"/>
    <property type="evidence" value="ECO:0007669"/>
    <property type="project" value="InterPro"/>
</dbReference>
<keyword evidence="2" id="KW-1185">Reference proteome</keyword>
<dbReference type="AlphaFoldDB" id="A0A7D9DX42"/>
<evidence type="ECO:0000313" key="2">
    <source>
        <dbReference type="Proteomes" id="UP001152795"/>
    </source>
</evidence>
<reference evidence="1" key="1">
    <citation type="submission" date="2020-04" db="EMBL/GenBank/DDBJ databases">
        <authorList>
            <person name="Alioto T."/>
            <person name="Alioto T."/>
            <person name="Gomez Garrido J."/>
        </authorList>
    </citation>
    <scope>NUCLEOTIDE SEQUENCE</scope>
    <source>
        <strain evidence="1">A484AB</strain>
    </source>
</reference>
<gene>
    <name evidence="1" type="ORF">PACLA_8A010642</name>
</gene>
<dbReference type="PANTHER" id="PTHR31490">
    <property type="entry name" value="GLYCOSYL HYDROLASE"/>
    <property type="match status" value="1"/>
</dbReference>